<evidence type="ECO:0000256" key="2">
    <source>
        <dbReference type="ARBA" id="ARBA00022555"/>
    </source>
</evidence>
<feature type="binding site" evidence="12">
    <location>
        <begin position="562"/>
        <end position="564"/>
    </location>
    <ligand>
        <name>acetyl-CoA</name>
        <dbReference type="ChEBI" id="CHEBI:57288"/>
    </ligand>
</feature>
<evidence type="ECO:0000256" key="3">
    <source>
        <dbReference type="ARBA" id="ARBA00022679"/>
    </source>
</evidence>
<dbReference type="EMBL" id="CP007493">
    <property type="protein sequence ID" value="AJB41084.1"/>
    <property type="molecule type" value="Genomic_DNA"/>
</dbReference>
<feature type="binding site" evidence="12">
    <location>
        <position position="602"/>
    </location>
    <ligand>
        <name>acetyl-CoA</name>
        <dbReference type="ChEBI" id="CHEBI:57288"/>
    </ligand>
</feature>
<keyword evidence="6 12" id="KW-0067">ATP-binding</keyword>
<feature type="binding site" evidence="12">
    <location>
        <position position="228"/>
    </location>
    <ligand>
        <name>ATP</name>
        <dbReference type="ChEBI" id="CHEBI:30616"/>
    </ligand>
</feature>
<dbReference type="GO" id="GO:0000049">
    <property type="term" value="F:tRNA binding"/>
    <property type="evidence" value="ECO:0007669"/>
    <property type="project" value="UniProtKB-UniRule"/>
</dbReference>
<dbReference type="GO" id="GO:0051391">
    <property type="term" value="P:tRNA acetylation"/>
    <property type="evidence" value="ECO:0007669"/>
    <property type="project" value="UniProtKB-UniRule"/>
</dbReference>
<proteinExistence type="inferred from homology"/>
<name>A0A3G1A707_9CREN</name>
<comment type="catalytic activity">
    <reaction evidence="9">
        <text>a cytidine in tRNA + acetyl-CoA + ATP + H2O = an N(4)-acetylcytidine in tRNA + ADP + phosphate + CoA + H(+)</text>
        <dbReference type="Rhea" id="RHEA:53876"/>
        <dbReference type="Rhea" id="RHEA-COMP:13670"/>
        <dbReference type="Rhea" id="RHEA-COMP:13671"/>
        <dbReference type="ChEBI" id="CHEBI:15377"/>
        <dbReference type="ChEBI" id="CHEBI:15378"/>
        <dbReference type="ChEBI" id="CHEBI:30616"/>
        <dbReference type="ChEBI" id="CHEBI:43474"/>
        <dbReference type="ChEBI" id="CHEBI:57287"/>
        <dbReference type="ChEBI" id="CHEBI:57288"/>
        <dbReference type="ChEBI" id="CHEBI:74900"/>
        <dbReference type="ChEBI" id="CHEBI:82748"/>
        <dbReference type="ChEBI" id="CHEBI:456216"/>
    </reaction>
</comment>
<dbReference type="InterPro" id="IPR032672">
    <property type="entry name" value="TmcA/NAT10/Kre33"/>
</dbReference>
<dbReference type="InterPro" id="IPR000182">
    <property type="entry name" value="GNAT_dom"/>
</dbReference>
<sequence length="797" mass="91563">MPLVPLEHLDEVREELVKASKSKHRRLLVIMGDDDSRLMATLLDFLYEIKDLIASEKVLYTYHSFYSDGSMRREFFEKGAPKDVAIEYVSYHKLDTVLGRTYGACIADFINNLEPNDLGKIMGVVRGGGIYIFLMPTPNRLMNTVTRFQSNLIVPGYTDKDLKRYFEKRLLNKLMEHQGIAIYDADNRYWVKKFGQVASRLYEEPKLVFPEKSKIPLKVFRLAVTQDQVEVLKIIENFYSKAEKEKMIFVLTADRGRGKSSAIGIGVGWLAHRLRRAKGRCNIIVTSPSPSNVQEVFRFSRKVLELFKHEVDSHEDEEGFIHKVTAKGIEIEYVTPFEALRTRGDLLVVDEAASIPVPLLFKLLERYNKVIYSSTVHGYEGSGRGFTIRFLHRIRNEKGVKLYEYEMEEPIRYARDDPVERWTFDTLLLDAEPKELSQEDFSLIESQQVVYVAPDEEELFLKNEDELRQFFGIYVMAHYRNNPNDLGIMMDAPHHFVRMARLENGKIVVSMELAVEGNMDEDLCRESARGAWLMGNIIPDRVIKHYKILDFGKLKGIRVVRIATHISAMNKGLGSFALAKLEEEAKEKGFDWVGAGFGVTYELLRFWLKNGFVPVHMSPERNPVSGEYSIIVVKPLSEEAKKIVDVIAKEFKQKLLGSLASPYFDLEPEVALLLLEALPDPNPKLALSKLQLARFLTYAWSDMTVENCMDVFNMVTKHYFLSSSRPTLTEKQKLLLVSKILQAKSWRLTCDELNMTLTEATSLLKETAQTFSRHYLGIGSPTEAEKYFYLHVDEIEP</sequence>
<feature type="domain" description="TcmA/NAT10 helicase" evidence="13">
    <location>
        <begin position="250"/>
        <end position="430"/>
    </location>
</feature>
<protein>
    <recommendedName>
        <fullName evidence="12">tRNA(Met) cytidine acetyltransferase TmcA</fullName>
        <ecNumber evidence="12">2.3.1.193</ecNumber>
    </recommendedName>
</protein>
<evidence type="ECO:0000256" key="6">
    <source>
        <dbReference type="ARBA" id="ARBA00022840"/>
    </source>
</evidence>
<dbReference type="AlphaFoldDB" id="A0A3G1A707"/>
<dbReference type="InterPro" id="IPR027417">
    <property type="entry name" value="P-loop_NTPase"/>
</dbReference>
<dbReference type="SUPFAM" id="SSF52540">
    <property type="entry name" value="P-loop containing nucleoside triphosphate hydrolases"/>
    <property type="match status" value="1"/>
</dbReference>
<evidence type="ECO:0000313" key="16">
    <source>
        <dbReference type="EMBL" id="AJB41084.1"/>
    </source>
</evidence>
<dbReference type="Gene3D" id="3.40.50.11040">
    <property type="match status" value="1"/>
</dbReference>
<dbReference type="InterPro" id="IPR016181">
    <property type="entry name" value="Acyl_CoA_acyltransferase"/>
</dbReference>
<dbReference type="GO" id="GO:0005737">
    <property type="term" value="C:cytoplasm"/>
    <property type="evidence" value="ECO:0007669"/>
    <property type="project" value="UniProtKB-SubCell"/>
</dbReference>
<evidence type="ECO:0000256" key="10">
    <source>
        <dbReference type="ARBA" id="ARBA00049889"/>
    </source>
</evidence>
<comment type="subcellular location">
    <subcellularLocation>
        <location evidence="12">Cytoplasm</location>
    </subcellularLocation>
</comment>
<gene>
    <name evidence="12" type="primary">tmcA</name>
    <name evidence="16" type="ORF">TCARB_0004</name>
</gene>
<dbReference type="GO" id="GO:0005524">
    <property type="term" value="F:ATP binding"/>
    <property type="evidence" value="ECO:0007669"/>
    <property type="project" value="UniProtKB-UniRule"/>
</dbReference>
<comment type="caution">
    <text evidence="12">Lacks conserved residue(s) required for the propagation of feature annotation.</text>
</comment>
<keyword evidence="5 12" id="KW-0547">Nucleotide-binding</keyword>
<reference evidence="17" key="1">
    <citation type="book" date="2010" name="EXTREMOPHILES" publisher="0:0-0">
        <title>Complete genome sequences of ten hyperthermophilic archaea reveal their metabolic capabilities and possible ecological roles.</title>
        <editorList>
            <person name="?"/>
        </editorList>
        <authorList>
            <person name="Ravin N.V."/>
            <person name="Mardanov A.V."/>
            <person name="Bonch-Osmolovskaya E.A."/>
            <person name="Skryabin K.G."/>
        </authorList>
    </citation>
    <scope>NUCLEOTIDE SEQUENCE [LARGE SCALE GENOMIC DNA]</scope>
    <source>
        <strain evidence="17">1505</strain>
    </source>
</reference>
<keyword evidence="3 12" id="KW-0808">Transferase</keyword>
<dbReference type="RefSeq" id="WP_052886355.1">
    <property type="nucleotide sequence ID" value="NZ_CP007493.1"/>
</dbReference>
<dbReference type="SUPFAM" id="SSF55729">
    <property type="entry name" value="Acyl-CoA N-acyltransferases (Nat)"/>
    <property type="match status" value="1"/>
</dbReference>
<feature type="domain" description="TmcA/NAT10 N-terminal" evidence="14">
    <location>
        <begin position="7"/>
        <end position="185"/>
    </location>
</feature>
<feature type="domain" description="N-acetyltransferase" evidence="15">
    <location>
        <begin position="470"/>
        <end position="583"/>
    </location>
</feature>
<evidence type="ECO:0000259" key="15">
    <source>
        <dbReference type="Pfam" id="PF13718"/>
    </source>
</evidence>
<evidence type="ECO:0000256" key="8">
    <source>
        <dbReference type="ARBA" id="ARBA00023315"/>
    </source>
</evidence>
<organism evidence="16 17">
    <name type="scientific">Thermofilum adornatum 1505</name>
    <dbReference type="NCBI Taxonomy" id="697581"/>
    <lineage>
        <taxon>Archaea</taxon>
        <taxon>Thermoproteota</taxon>
        <taxon>Thermoprotei</taxon>
        <taxon>Thermofilales</taxon>
        <taxon>Thermofilaceae</taxon>
        <taxon>Thermofilum</taxon>
    </lineage>
</organism>
<dbReference type="InterPro" id="IPR024914">
    <property type="entry name" value="tRNA_acetyltr_TmcA"/>
</dbReference>
<dbReference type="Pfam" id="PF08351">
    <property type="entry name" value="TmcA_N"/>
    <property type="match status" value="1"/>
</dbReference>
<evidence type="ECO:0000313" key="17">
    <source>
        <dbReference type="Proteomes" id="UP000266720"/>
    </source>
</evidence>
<keyword evidence="2 12" id="KW-0820">tRNA-binding</keyword>
<comment type="catalytic activity">
    <reaction evidence="11">
        <text>a cytidine in mRNA + acetyl-CoA + ATP + H2O = an N(4)-acetylcytidine in mRNA + ADP + phosphate + CoA + H(+)</text>
        <dbReference type="Rhea" id="RHEA:58480"/>
        <dbReference type="Rhea" id="RHEA-COMP:15145"/>
        <dbReference type="Rhea" id="RHEA-COMP:15146"/>
        <dbReference type="ChEBI" id="CHEBI:15377"/>
        <dbReference type="ChEBI" id="CHEBI:15378"/>
        <dbReference type="ChEBI" id="CHEBI:30616"/>
        <dbReference type="ChEBI" id="CHEBI:43474"/>
        <dbReference type="ChEBI" id="CHEBI:57287"/>
        <dbReference type="ChEBI" id="CHEBI:57288"/>
        <dbReference type="ChEBI" id="CHEBI:74900"/>
        <dbReference type="ChEBI" id="CHEBI:82748"/>
        <dbReference type="ChEBI" id="CHEBI:456216"/>
    </reaction>
</comment>
<keyword evidence="8 12" id="KW-0012">Acyltransferase</keyword>
<evidence type="ECO:0000256" key="12">
    <source>
        <dbReference type="HAMAP-Rule" id="MF_01886"/>
    </source>
</evidence>
<evidence type="ECO:0000259" key="13">
    <source>
        <dbReference type="Pfam" id="PF05127"/>
    </source>
</evidence>
<comment type="function">
    <text evidence="12">Catalyzes the formation of N(4)-acetylcytidine (ac(4)C) at the wobble position of tRNA(Met), by using acetyl-CoA as an acetyl donor and ATP (or GTP).</text>
</comment>
<keyword evidence="4 12" id="KW-0819">tRNA processing</keyword>
<evidence type="ECO:0000256" key="5">
    <source>
        <dbReference type="ARBA" id="ARBA00022741"/>
    </source>
</evidence>
<comment type="catalytic activity">
    <reaction evidence="10">
        <text>a cytidine in RNA + acetyl-CoA + ATP + H2O = an N(4)-acetylcytidine in RNA + ADP + phosphate + CoA + H(+)</text>
        <dbReference type="Rhea" id="RHEA:82211"/>
        <dbReference type="Rhea" id="RHEA-COMP:15704"/>
        <dbReference type="Rhea" id="RHEA-COMP:19834"/>
        <dbReference type="ChEBI" id="CHEBI:15377"/>
        <dbReference type="ChEBI" id="CHEBI:15378"/>
        <dbReference type="ChEBI" id="CHEBI:30616"/>
        <dbReference type="ChEBI" id="CHEBI:43474"/>
        <dbReference type="ChEBI" id="CHEBI:57287"/>
        <dbReference type="ChEBI" id="CHEBI:57288"/>
        <dbReference type="ChEBI" id="CHEBI:74900"/>
        <dbReference type="ChEBI" id="CHEBI:82748"/>
        <dbReference type="ChEBI" id="CHEBI:456216"/>
    </reaction>
</comment>
<dbReference type="InterPro" id="IPR007807">
    <property type="entry name" value="TcmA/NAT10_helicase"/>
</dbReference>
<dbReference type="GO" id="GO:0002101">
    <property type="term" value="P:tRNA wobble cytosine modification"/>
    <property type="evidence" value="ECO:0007669"/>
    <property type="project" value="UniProtKB-UniRule"/>
</dbReference>
<dbReference type="GO" id="GO:0106162">
    <property type="term" value="F:mRNA N-acetyltransferase activity"/>
    <property type="evidence" value="ECO:0007669"/>
    <property type="project" value="RHEA"/>
</dbReference>
<dbReference type="GO" id="GO:1904812">
    <property type="term" value="P:rRNA acetylation involved in maturation of SSU-rRNA"/>
    <property type="evidence" value="ECO:0007669"/>
    <property type="project" value="TreeGrafter"/>
</dbReference>
<evidence type="ECO:0000256" key="11">
    <source>
        <dbReference type="ARBA" id="ARBA00049914"/>
    </source>
</evidence>
<comment type="similarity">
    <text evidence="12">Belongs to the TmcA family.</text>
</comment>
<evidence type="ECO:0000256" key="7">
    <source>
        <dbReference type="ARBA" id="ARBA00022884"/>
    </source>
</evidence>
<dbReference type="GO" id="GO:0051392">
    <property type="term" value="F:tRNA cytidine N4-acetyltransferase activity"/>
    <property type="evidence" value="ECO:0007669"/>
    <property type="project" value="UniProtKB-UniRule"/>
</dbReference>
<dbReference type="HAMAP" id="MF_01886">
    <property type="entry name" value="tRNA_acetyltr_TmcA"/>
    <property type="match status" value="1"/>
</dbReference>
<dbReference type="InterPro" id="IPR013562">
    <property type="entry name" value="TmcA/NAT10_N"/>
</dbReference>
<feature type="binding site" evidence="12">
    <location>
        <position position="412"/>
    </location>
    <ligand>
        <name>ATP</name>
        <dbReference type="ChEBI" id="CHEBI:30616"/>
    </ligand>
</feature>
<accession>A0A3G1A707</accession>
<dbReference type="Pfam" id="PF05127">
    <property type="entry name" value="NAT10_TcmA_helicase"/>
    <property type="match status" value="1"/>
</dbReference>
<dbReference type="Proteomes" id="UP000266720">
    <property type="component" value="Chromosome"/>
</dbReference>
<dbReference type="Gene3D" id="3.40.630.30">
    <property type="match status" value="1"/>
</dbReference>
<dbReference type="STRING" id="697581.TCARB_0004"/>
<dbReference type="KEGG" id="tcb:TCARB_0004"/>
<dbReference type="Gene3D" id="3.40.50.300">
    <property type="entry name" value="P-loop containing nucleotide triphosphate hydrolases"/>
    <property type="match status" value="1"/>
</dbReference>
<dbReference type="PANTHER" id="PTHR10925">
    <property type="entry name" value="N-ACETYLTRANSFERASE 10"/>
    <property type="match status" value="1"/>
</dbReference>
<dbReference type="PANTHER" id="PTHR10925:SF5">
    <property type="entry name" value="RNA CYTIDINE ACETYLTRANSFERASE"/>
    <property type="match status" value="1"/>
</dbReference>
<dbReference type="EC" id="2.3.1.193" evidence="12"/>
<keyword evidence="1 12" id="KW-0963">Cytoplasm</keyword>
<dbReference type="GeneID" id="25405476"/>
<evidence type="ECO:0000256" key="9">
    <source>
        <dbReference type="ARBA" id="ARBA00049883"/>
    </source>
</evidence>
<keyword evidence="7 12" id="KW-0694">RNA-binding</keyword>
<dbReference type="FunFam" id="3.40.50.300:FF:002218">
    <property type="entry name" value="tRNA(Met) cytidine acetyltransferase TmcA"/>
    <property type="match status" value="1"/>
</dbReference>
<dbReference type="Pfam" id="PF13718">
    <property type="entry name" value="GNAT_acetyltr_2"/>
    <property type="match status" value="1"/>
</dbReference>
<evidence type="ECO:0000259" key="14">
    <source>
        <dbReference type="Pfam" id="PF08351"/>
    </source>
</evidence>
<evidence type="ECO:0000256" key="4">
    <source>
        <dbReference type="ARBA" id="ARBA00022694"/>
    </source>
</evidence>
<comment type="catalytic activity">
    <reaction evidence="12">
        <text>cytidine(34) in elongator tRNA(Met) + acetyl-CoA + ATP + H2O = N(4)-acetylcytidine(34) in elongator tRNA(Met) + ADP + phosphate + CoA + H(+)</text>
        <dbReference type="Rhea" id="RHEA:43788"/>
        <dbReference type="Rhea" id="RHEA-COMP:10693"/>
        <dbReference type="Rhea" id="RHEA-COMP:10694"/>
        <dbReference type="ChEBI" id="CHEBI:15377"/>
        <dbReference type="ChEBI" id="CHEBI:15378"/>
        <dbReference type="ChEBI" id="CHEBI:30616"/>
        <dbReference type="ChEBI" id="CHEBI:43474"/>
        <dbReference type="ChEBI" id="CHEBI:57287"/>
        <dbReference type="ChEBI" id="CHEBI:57288"/>
        <dbReference type="ChEBI" id="CHEBI:74900"/>
        <dbReference type="ChEBI" id="CHEBI:82748"/>
        <dbReference type="ChEBI" id="CHEBI:456216"/>
        <dbReference type="EC" id="2.3.1.193"/>
    </reaction>
</comment>
<dbReference type="GO" id="GO:1990883">
    <property type="term" value="F:18S rRNA cytidine N-acetyltransferase activity"/>
    <property type="evidence" value="ECO:0007669"/>
    <property type="project" value="TreeGrafter"/>
</dbReference>
<evidence type="ECO:0000256" key="1">
    <source>
        <dbReference type="ARBA" id="ARBA00022490"/>
    </source>
</evidence>